<dbReference type="RefSeq" id="WP_406787882.1">
    <property type="nucleotide sequence ID" value="NZ_JBJIAA010000009.1"/>
</dbReference>
<keyword evidence="10" id="KW-1185">Reference proteome</keyword>
<evidence type="ECO:0000256" key="1">
    <source>
        <dbReference type="ARBA" id="ARBA00007074"/>
    </source>
</evidence>
<dbReference type="Pfam" id="PF24568">
    <property type="entry name" value="CC_PcsB"/>
    <property type="match status" value="1"/>
</dbReference>
<gene>
    <name evidence="9" type="ORF">ACJDT4_12405</name>
</gene>
<organism evidence="9 10">
    <name type="scientific">Clostridium neuense</name>
    <dbReference type="NCBI Taxonomy" id="1728934"/>
    <lineage>
        <taxon>Bacteria</taxon>
        <taxon>Bacillati</taxon>
        <taxon>Bacillota</taxon>
        <taxon>Clostridia</taxon>
        <taxon>Eubacteriales</taxon>
        <taxon>Clostridiaceae</taxon>
        <taxon>Clostridium</taxon>
    </lineage>
</organism>
<protein>
    <submittedName>
        <fullName evidence="9">NlpC/P60 family protein</fullName>
    </submittedName>
</protein>
<evidence type="ECO:0000256" key="2">
    <source>
        <dbReference type="ARBA" id="ARBA00022670"/>
    </source>
</evidence>
<dbReference type="EMBL" id="JBJIAA010000009">
    <property type="protein sequence ID" value="MFL0251229.1"/>
    <property type="molecule type" value="Genomic_DNA"/>
</dbReference>
<dbReference type="InterPro" id="IPR000064">
    <property type="entry name" value="NLP_P60_dom"/>
</dbReference>
<accession>A0ABW8TFD5</accession>
<keyword evidence="5" id="KW-0788">Thiol protease</keyword>
<dbReference type="PROSITE" id="PS51935">
    <property type="entry name" value="NLPC_P60"/>
    <property type="match status" value="1"/>
</dbReference>
<dbReference type="Proteomes" id="UP001623592">
    <property type="component" value="Unassembled WGS sequence"/>
</dbReference>
<dbReference type="Gene3D" id="6.10.250.3150">
    <property type="match status" value="1"/>
</dbReference>
<dbReference type="PANTHER" id="PTHR47053:SF1">
    <property type="entry name" value="MUREIN DD-ENDOPEPTIDASE MEPH-RELATED"/>
    <property type="match status" value="1"/>
</dbReference>
<feature type="signal peptide" evidence="7">
    <location>
        <begin position="1"/>
        <end position="28"/>
    </location>
</feature>
<evidence type="ECO:0000313" key="10">
    <source>
        <dbReference type="Proteomes" id="UP001623592"/>
    </source>
</evidence>
<sequence length="353" mass="39618">MNRKKLMILAVVNALVFNFLGNSKLVNAEPINSSNTVEIQINDLNKQINSLENQMEITDNDIQNSMLEIKKNADTIDEINNNIYITNKKIKDREEMLRKDEINDKYIVKAMYESGGGSTILLNTIFESKNFSELVSKATAVNKVLSDSKAIIDKVYEDKEYIEKRQNTLISDKVKVQKLLKDNKDKLNALNNNKANQVSALSKLSSLKSYLNSNISNPANIYKQSVSLGHLIYGDDNVVNYAKNFLGVPYLWGGITPDGFDCSGFIQYVYAHFNISIPRTTYEQVNVGATVTDKLQPGDLIFFGDKSKPHHVGMYIGNGEYIQAPHTGDYIKISPIKGSEYSIAKRILPVGKK</sequence>
<evidence type="ECO:0000256" key="7">
    <source>
        <dbReference type="SAM" id="SignalP"/>
    </source>
</evidence>
<dbReference type="InterPro" id="IPR051202">
    <property type="entry name" value="Peptidase_C40"/>
</dbReference>
<proteinExistence type="inferred from homology"/>
<feature type="domain" description="NlpC/P60" evidence="8">
    <location>
        <begin position="232"/>
        <end position="353"/>
    </location>
</feature>
<dbReference type="PANTHER" id="PTHR47053">
    <property type="entry name" value="MUREIN DD-ENDOPEPTIDASE MEPH-RELATED"/>
    <property type="match status" value="1"/>
</dbReference>
<dbReference type="InterPro" id="IPR038765">
    <property type="entry name" value="Papain-like_cys_pep_sf"/>
</dbReference>
<keyword evidence="2" id="KW-0645">Protease</keyword>
<dbReference type="InterPro" id="IPR057309">
    <property type="entry name" value="PcsB_CC"/>
</dbReference>
<evidence type="ECO:0000256" key="6">
    <source>
        <dbReference type="SAM" id="Coils"/>
    </source>
</evidence>
<dbReference type="SUPFAM" id="SSF54001">
    <property type="entry name" value="Cysteine proteinases"/>
    <property type="match status" value="1"/>
</dbReference>
<keyword evidence="4" id="KW-0378">Hydrolase</keyword>
<feature type="chain" id="PRO_5045931359" evidence="7">
    <location>
        <begin position="29"/>
        <end position="353"/>
    </location>
</feature>
<evidence type="ECO:0000259" key="8">
    <source>
        <dbReference type="PROSITE" id="PS51935"/>
    </source>
</evidence>
<evidence type="ECO:0000256" key="3">
    <source>
        <dbReference type="ARBA" id="ARBA00022729"/>
    </source>
</evidence>
<keyword evidence="6" id="KW-0175">Coiled coil</keyword>
<evidence type="ECO:0000256" key="5">
    <source>
        <dbReference type="ARBA" id="ARBA00022807"/>
    </source>
</evidence>
<comment type="similarity">
    <text evidence="1">Belongs to the peptidase C40 family.</text>
</comment>
<dbReference type="Pfam" id="PF00877">
    <property type="entry name" value="NLPC_P60"/>
    <property type="match status" value="1"/>
</dbReference>
<evidence type="ECO:0000256" key="4">
    <source>
        <dbReference type="ARBA" id="ARBA00022801"/>
    </source>
</evidence>
<keyword evidence="3 7" id="KW-0732">Signal</keyword>
<dbReference type="Gene3D" id="3.90.1720.10">
    <property type="entry name" value="endopeptidase domain like (from Nostoc punctiforme)"/>
    <property type="match status" value="1"/>
</dbReference>
<comment type="caution">
    <text evidence="9">The sequence shown here is derived from an EMBL/GenBank/DDBJ whole genome shotgun (WGS) entry which is preliminary data.</text>
</comment>
<reference evidence="9 10" key="1">
    <citation type="submission" date="2024-11" db="EMBL/GenBank/DDBJ databases">
        <authorList>
            <person name="Heng Y.C."/>
            <person name="Lim A.C.H."/>
            <person name="Lee J.K.Y."/>
            <person name="Kittelmann S."/>
        </authorList>
    </citation>
    <scope>NUCLEOTIDE SEQUENCE [LARGE SCALE GENOMIC DNA]</scope>
    <source>
        <strain evidence="9 10">WILCCON 0114</strain>
    </source>
</reference>
<feature type="coiled-coil region" evidence="6">
    <location>
        <begin position="34"/>
        <end position="68"/>
    </location>
</feature>
<evidence type="ECO:0000313" key="9">
    <source>
        <dbReference type="EMBL" id="MFL0251229.1"/>
    </source>
</evidence>
<name>A0ABW8TFD5_9CLOT</name>